<dbReference type="Proteomes" id="UP000000376">
    <property type="component" value="Chromosome"/>
</dbReference>
<dbReference type="NCBIfam" id="NF009154">
    <property type="entry name" value="PRK12497.3-3"/>
    <property type="match status" value="1"/>
</dbReference>
<dbReference type="Gene3D" id="3.40.1350.10">
    <property type="match status" value="1"/>
</dbReference>
<dbReference type="NCBIfam" id="NF009150">
    <property type="entry name" value="PRK12497.1-3"/>
    <property type="match status" value="1"/>
</dbReference>
<organism evidence="3 4">
    <name type="scientific">Arcanobacterium haemolyticum (strain ATCC 9345 / DSM 20595 / CCM 5947 / CCUG 17215 / LMG 16163 / NBRC 15585 / NCTC 8452 / 11018)</name>
    <dbReference type="NCBI Taxonomy" id="644284"/>
    <lineage>
        <taxon>Bacteria</taxon>
        <taxon>Bacillati</taxon>
        <taxon>Actinomycetota</taxon>
        <taxon>Actinomycetes</taxon>
        <taxon>Actinomycetales</taxon>
        <taxon>Actinomycetaceae</taxon>
        <taxon>Arcanobacterium</taxon>
    </lineage>
</organism>
<dbReference type="InterPro" id="IPR003509">
    <property type="entry name" value="UPF0102_YraN-like"/>
</dbReference>
<dbReference type="AlphaFoldDB" id="D7BN16"/>
<dbReference type="KEGG" id="ahe:Arch_0576"/>
<dbReference type="STRING" id="644284.Arch_0576"/>
<dbReference type="InterPro" id="IPR011856">
    <property type="entry name" value="tRNA_endonuc-like_dom_sf"/>
</dbReference>
<protein>
    <recommendedName>
        <fullName evidence="2">UPF0102 protein Arch_0576</fullName>
    </recommendedName>
</protein>
<evidence type="ECO:0000256" key="2">
    <source>
        <dbReference type="HAMAP-Rule" id="MF_00048"/>
    </source>
</evidence>
<dbReference type="OrthoDB" id="9794876at2"/>
<keyword evidence="4" id="KW-1185">Reference proteome</keyword>
<comment type="similarity">
    <text evidence="1 2">Belongs to the UPF0102 family.</text>
</comment>
<evidence type="ECO:0000256" key="1">
    <source>
        <dbReference type="ARBA" id="ARBA00006738"/>
    </source>
</evidence>
<dbReference type="eggNOG" id="COG0792">
    <property type="taxonomic scope" value="Bacteria"/>
</dbReference>
<dbReference type="SUPFAM" id="SSF52980">
    <property type="entry name" value="Restriction endonuclease-like"/>
    <property type="match status" value="1"/>
</dbReference>
<evidence type="ECO:0000313" key="4">
    <source>
        <dbReference type="Proteomes" id="UP000000376"/>
    </source>
</evidence>
<sequence>MDIRHDRQTVGAWGEETAARYLQSHGWTILDRNWRCPFGELDIVAFDPLRDAIVAVEVKTRRSVSHGFPEEAVTARKMDRMRSAFVAWLKKNRRRAAHLALDVIAITAHSASDFRLNHVKDAA</sequence>
<dbReference type="CDD" id="cd20736">
    <property type="entry name" value="PoNe_Nuclease"/>
    <property type="match status" value="1"/>
</dbReference>
<dbReference type="PANTHER" id="PTHR34039">
    <property type="entry name" value="UPF0102 PROTEIN YRAN"/>
    <property type="match status" value="1"/>
</dbReference>
<accession>D7BN16</accession>
<dbReference type="InterPro" id="IPR011335">
    <property type="entry name" value="Restrct_endonuc-II-like"/>
</dbReference>
<name>D7BN16_ARCHD</name>
<dbReference type="PANTHER" id="PTHR34039:SF1">
    <property type="entry name" value="UPF0102 PROTEIN YRAN"/>
    <property type="match status" value="1"/>
</dbReference>
<dbReference type="Pfam" id="PF02021">
    <property type="entry name" value="UPF0102"/>
    <property type="match status" value="1"/>
</dbReference>
<dbReference type="GO" id="GO:0003676">
    <property type="term" value="F:nucleic acid binding"/>
    <property type="evidence" value="ECO:0007669"/>
    <property type="project" value="InterPro"/>
</dbReference>
<gene>
    <name evidence="3" type="ordered locus">Arch_0576</name>
</gene>
<dbReference type="EMBL" id="CP002045">
    <property type="protein sequence ID" value="ADH92315.1"/>
    <property type="molecule type" value="Genomic_DNA"/>
</dbReference>
<proteinExistence type="inferred from homology"/>
<dbReference type="RefSeq" id="WP_013169813.1">
    <property type="nucleotide sequence ID" value="NC_014218.1"/>
</dbReference>
<dbReference type="HAMAP" id="MF_00048">
    <property type="entry name" value="UPF0102"/>
    <property type="match status" value="1"/>
</dbReference>
<dbReference type="HOGENOM" id="CLU_115353_2_3_11"/>
<evidence type="ECO:0000313" key="3">
    <source>
        <dbReference type="EMBL" id="ADH92315.1"/>
    </source>
</evidence>
<reference evidence="3 4" key="1">
    <citation type="journal article" date="2010" name="Stand. Genomic Sci.">
        <title>Complete genome sequence of Arcanobacterium haemolyticum type strain (11018).</title>
        <authorList>
            <person name="Yasawong M."/>
            <person name="Teshima H."/>
            <person name="Lapidus A."/>
            <person name="Nolan M."/>
            <person name="Lucas S."/>
            <person name="Glavina Del Rio T."/>
            <person name="Tice H."/>
            <person name="Cheng J."/>
            <person name="Bruce D."/>
            <person name="Detter C."/>
            <person name="Tapia R."/>
            <person name="Han C."/>
            <person name="Goodwin L."/>
            <person name="Pitluck S."/>
            <person name="Liolios K."/>
            <person name="Ivanova N."/>
            <person name="Mavromatis K."/>
            <person name="Mikhailova N."/>
            <person name="Pati A."/>
            <person name="Chen A."/>
            <person name="Palaniappan K."/>
            <person name="Land M."/>
            <person name="Hauser L."/>
            <person name="Chang Y."/>
            <person name="Jeffries C."/>
            <person name="Rohde M."/>
            <person name="Sikorski J."/>
            <person name="Pukall R."/>
            <person name="Goker M."/>
            <person name="Woyke T."/>
            <person name="Bristow J."/>
            <person name="Eisen J."/>
            <person name="Markowitz V."/>
            <person name="Hugenholtz P."/>
            <person name="Kyrpides N."/>
            <person name="Klenk H."/>
        </authorList>
    </citation>
    <scope>NUCLEOTIDE SEQUENCE [LARGE SCALE GENOMIC DNA]</scope>
    <source>
        <strain evidence="4">ATCC 9345 / DSM 20595 / CCUG 17215 / LMG 16163 / NBRC 15585 / NCTC 8452 / 11018</strain>
    </source>
</reference>